<evidence type="ECO:0000313" key="3">
    <source>
        <dbReference type="EMBL" id="GAG94127.1"/>
    </source>
</evidence>
<sequence length="125" mass="14175">YLFTRWIFEGKELTMFGDGSSRRDYTYIDDIVFGVIAALDADLPFEIVNLGNSQTVPLKEFISVVQDAAGKPARVVQVKTQPGDVPLTSADIQKARQLLGYNPQTDIREGMDRFVDWYRREVLSL</sequence>
<dbReference type="InterPro" id="IPR036291">
    <property type="entry name" value="NAD(P)-bd_dom_sf"/>
</dbReference>
<evidence type="ECO:0000259" key="2">
    <source>
        <dbReference type="Pfam" id="PF16363"/>
    </source>
</evidence>
<dbReference type="InterPro" id="IPR016040">
    <property type="entry name" value="NAD(P)-bd_dom"/>
</dbReference>
<reference evidence="3" key="1">
    <citation type="journal article" date="2014" name="Front. Microbiol.">
        <title>High frequency of phylogenetically diverse reductive dehalogenase-homologous genes in deep subseafloor sedimentary metagenomes.</title>
        <authorList>
            <person name="Kawai M."/>
            <person name="Futagami T."/>
            <person name="Toyoda A."/>
            <person name="Takaki Y."/>
            <person name="Nishi S."/>
            <person name="Hori S."/>
            <person name="Arai W."/>
            <person name="Tsubouchi T."/>
            <person name="Morono Y."/>
            <person name="Uchiyama I."/>
            <person name="Ito T."/>
            <person name="Fujiyama A."/>
            <person name="Inagaki F."/>
            <person name="Takami H."/>
        </authorList>
    </citation>
    <scope>NUCLEOTIDE SEQUENCE</scope>
    <source>
        <strain evidence="3">Expedition CK06-06</strain>
    </source>
</reference>
<dbReference type="Pfam" id="PF16363">
    <property type="entry name" value="GDP_Man_Dehyd"/>
    <property type="match status" value="1"/>
</dbReference>
<proteinExistence type="predicted"/>
<protein>
    <recommendedName>
        <fullName evidence="2">NAD(P)-binding domain-containing protein</fullName>
    </recommendedName>
</protein>
<dbReference type="SUPFAM" id="SSF51735">
    <property type="entry name" value="NAD(P)-binding Rossmann-fold domains"/>
    <property type="match status" value="1"/>
</dbReference>
<keyword evidence="1" id="KW-0520">NAD</keyword>
<accession>X1CMB3</accession>
<dbReference type="AlphaFoldDB" id="X1CMB3"/>
<name>X1CMB3_9ZZZZ</name>
<feature type="non-terminal residue" evidence="3">
    <location>
        <position position="1"/>
    </location>
</feature>
<dbReference type="PRINTS" id="PR01713">
    <property type="entry name" value="NUCEPIMERASE"/>
</dbReference>
<feature type="domain" description="NAD(P)-binding" evidence="2">
    <location>
        <begin position="10"/>
        <end position="112"/>
    </location>
</feature>
<evidence type="ECO:0000256" key="1">
    <source>
        <dbReference type="ARBA" id="ARBA00023027"/>
    </source>
</evidence>
<dbReference type="Gene3D" id="3.40.50.720">
    <property type="entry name" value="NAD(P)-binding Rossmann-like Domain"/>
    <property type="match status" value="1"/>
</dbReference>
<comment type="caution">
    <text evidence="3">The sequence shown here is derived from an EMBL/GenBank/DDBJ whole genome shotgun (WGS) entry which is preliminary data.</text>
</comment>
<dbReference type="EMBL" id="BART01028856">
    <property type="protein sequence ID" value="GAG94127.1"/>
    <property type="molecule type" value="Genomic_DNA"/>
</dbReference>
<dbReference type="PANTHER" id="PTHR43574">
    <property type="entry name" value="EPIMERASE-RELATED"/>
    <property type="match status" value="1"/>
</dbReference>
<organism evidence="3">
    <name type="scientific">marine sediment metagenome</name>
    <dbReference type="NCBI Taxonomy" id="412755"/>
    <lineage>
        <taxon>unclassified sequences</taxon>
        <taxon>metagenomes</taxon>
        <taxon>ecological metagenomes</taxon>
    </lineage>
</organism>
<gene>
    <name evidence="3" type="ORF">S01H4_50775</name>
</gene>